<evidence type="ECO:0000256" key="10">
    <source>
        <dbReference type="ARBA" id="ARBA00022989"/>
    </source>
</evidence>
<keyword evidence="8" id="KW-0547">Nucleotide-binding</keyword>
<comment type="similarity">
    <text evidence="3">Belongs to the glycosyltransferase 31 family. Beta3-Gal-T subfamily.</text>
</comment>
<keyword evidence="14" id="KW-1185">Reference proteome</keyword>
<evidence type="ECO:0000256" key="9">
    <source>
        <dbReference type="ARBA" id="ARBA00022968"/>
    </source>
</evidence>
<dbReference type="EC" id="2.4.1.122" evidence="4"/>
<evidence type="ECO:0000256" key="11">
    <source>
        <dbReference type="ARBA" id="ARBA00023136"/>
    </source>
</evidence>
<dbReference type="AlphaFoldDB" id="A0A7M5U9P9"/>
<keyword evidence="5" id="KW-0328">Glycosyltransferase</keyword>
<sequence length="321" mass="37519">MMFKRKRKNIIIFVVGCFCGIYLENILKKYMDRRFYSNQEDTNNTWHLVPEKHNIKNGALYFTGKNLYHKNSEASNYFHSIPILCWVLTTKDTLHTKAQAVKDTWGQRCQVLLFFSSEDDPSFPAISLDVKEGYMNLHEKVKAAWRYIFKHHSKDASWFIKADDDTFLIMENLRYFLSSYSSSDKLFFGRNLWHHSTDYNSGGAGYVFSRQTLIEYFSISKTCESKSNAEDVAVAACLKKVGITPSDTRDDDGRETFHPFAPDFHLIPGSIGKDNWLYQRSRWELVEGVGCCSKYSIAFHYTTTKRMYLLNYYLYVLKKGF</sequence>
<proteinExistence type="inferred from homology"/>
<dbReference type="GO" id="GO:0000166">
    <property type="term" value="F:nucleotide binding"/>
    <property type="evidence" value="ECO:0007669"/>
    <property type="project" value="UniProtKB-KW"/>
</dbReference>
<dbReference type="PANTHER" id="PTHR23033:SF14">
    <property type="entry name" value="GLYCOPROTEIN-N-ACETYLGALACTOSAMINE 3-BETA-GALACTOSYLTRANSFERASE 1-RELATED"/>
    <property type="match status" value="1"/>
</dbReference>
<evidence type="ECO:0000313" key="14">
    <source>
        <dbReference type="Proteomes" id="UP000594262"/>
    </source>
</evidence>
<keyword evidence="10" id="KW-1133">Transmembrane helix</keyword>
<organism evidence="13 14">
    <name type="scientific">Clytia hemisphaerica</name>
    <dbReference type="NCBI Taxonomy" id="252671"/>
    <lineage>
        <taxon>Eukaryota</taxon>
        <taxon>Metazoa</taxon>
        <taxon>Cnidaria</taxon>
        <taxon>Hydrozoa</taxon>
        <taxon>Hydroidolina</taxon>
        <taxon>Leptothecata</taxon>
        <taxon>Obeliida</taxon>
        <taxon>Clytiidae</taxon>
        <taxon>Clytia</taxon>
    </lineage>
</organism>
<dbReference type="RefSeq" id="XP_066923946.1">
    <property type="nucleotide sequence ID" value="XM_067067845.1"/>
</dbReference>
<comment type="subcellular location">
    <subcellularLocation>
        <location evidence="1">Membrane</location>
        <topology evidence="1">Single-pass type II membrane protein</topology>
    </subcellularLocation>
</comment>
<dbReference type="PANTHER" id="PTHR23033">
    <property type="entry name" value="BETA1,3-GALACTOSYLTRANSFERASE"/>
    <property type="match status" value="1"/>
</dbReference>
<dbReference type="GO" id="GO:0016263">
    <property type="term" value="F:glycoprotein-N-acetylgalactosamine 3-beta-galactosyltransferase activity"/>
    <property type="evidence" value="ECO:0007669"/>
    <property type="project" value="UniProtKB-EC"/>
</dbReference>
<dbReference type="Proteomes" id="UP000594262">
    <property type="component" value="Unplaced"/>
</dbReference>
<evidence type="ECO:0000313" key="13">
    <source>
        <dbReference type="EnsemblMetazoa" id="CLYHEMP007918.2"/>
    </source>
</evidence>
<dbReference type="GeneID" id="136811232"/>
<evidence type="ECO:0000256" key="4">
    <source>
        <dbReference type="ARBA" id="ARBA00012557"/>
    </source>
</evidence>
<evidence type="ECO:0000256" key="2">
    <source>
        <dbReference type="ARBA" id="ARBA00004922"/>
    </source>
</evidence>
<keyword evidence="11" id="KW-0472">Membrane</keyword>
<evidence type="ECO:0000256" key="6">
    <source>
        <dbReference type="ARBA" id="ARBA00022679"/>
    </source>
</evidence>
<protein>
    <recommendedName>
        <fullName evidence="4">N-acetylgalactosaminide beta-1,3-galactosyltransferase</fullName>
        <ecNumber evidence="4">2.4.1.122</ecNumber>
    </recommendedName>
</protein>
<evidence type="ECO:0000256" key="1">
    <source>
        <dbReference type="ARBA" id="ARBA00004606"/>
    </source>
</evidence>
<accession>A0A7M5U9P9</accession>
<evidence type="ECO:0000256" key="8">
    <source>
        <dbReference type="ARBA" id="ARBA00022741"/>
    </source>
</evidence>
<reference evidence="13" key="1">
    <citation type="submission" date="2021-01" db="UniProtKB">
        <authorList>
            <consortium name="EnsemblMetazoa"/>
        </authorList>
    </citation>
    <scope>IDENTIFICATION</scope>
</reference>
<evidence type="ECO:0000256" key="7">
    <source>
        <dbReference type="ARBA" id="ARBA00022692"/>
    </source>
</evidence>
<dbReference type="Pfam" id="PF02434">
    <property type="entry name" value="Fringe"/>
    <property type="match status" value="1"/>
</dbReference>
<dbReference type="Gene3D" id="3.90.550.50">
    <property type="match status" value="1"/>
</dbReference>
<dbReference type="GO" id="GO:0016020">
    <property type="term" value="C:membrane"/>
    <property type="evidence" value="ECO:0007669"/>
    <property type="project" value="UniProtKB-SubCell"/>
</dbReference>
<dbReference type="UniPathway" id="UPA00378"/>
<evidence type="ECO:0000256" key="5">
    <source>
        <dbReference type="ARBA" id="ARBA00022676"/>
    </source>
</evidence>
<keyword evidence="9" id="KW-0735">Signal-anchor</keyword>
<name>A0A7M5U9P9_9CNID</name>
<dbReference type="InterPro" id="IPR003378">
    <property type="entry name" value="Fringe-like_glycosylTrfase"/>
</dbReference>
<dbReference type="EnsemblMetazoa" id="CLYHEMT007918.2">
    <property type="protein sequence ID" value="CLYHEMP007918.2"/>
    <property type="gene ID" value="CLYHEMG007918"/>
</dbReference>
<comment type="pathway">
    <text evidence="2">Protein modification; protein glycosylation.</text>
</comment>
<keyword evidence="7" id="KW-0812">Transmembrane</keyword>
<evidence type="ECO:0000259" key="12">
    <source>
        <dbReference type="Pfam" id="PF02434"/>
    </source>
</evidence>
<dbReference type="InterPro" id="IPR026050">
    <property type="entry name" value="C1GALT1/C1GALT1_chp1"/>
</dbReference>
<evidence type="ECO:0000256" key="3">
    <source>
        <dbReference type="ARBA" id="ARBA00006462"/>
    </source>
</evidence>
<dbReference type="OrthoDB" id="6018587at2759"/>
<feature type="domain" description="Fringe-like glycosyltransferase" evidence="12">
    <location>
        <begin position="84"/>
        <end position="243"/>
    </location>
</feature>
<keyword evidence="6" id="KW-0808">Transferase</keyword>